<keyword evidence="2" id="KW-0808">Transferase</keyword>
<evidence type="ECO:0000259" key="8">
    <source>
        <dbReference type="PROSITE" id="PS50127"/>
    </source>
</evidence>
<comment type="similarity">
    <text evidence="7">Belongs to the ubiquitin-conjugating enzyme family.</text>
</comment>
<dbReference type="OrthoDB" id="7851174at2759"/>
<dbReference type="SMART" id="SM00212">
    <property type="entry name" value="UBCc"/>
    <property type="match status" value="1"/>
</dbReference>
<protein>
    <recommendedName>
        <fullName evidence="1">E2 ubiquitin-conjugating enzyme</fullName>
        <ecNumber evidence="1">2.3.2.23</ecNumber>
    </recommendedName>
</protein>
<dbReference type="PANTHER" id="PTHR24068">
    <property type="entry name" value="UBIQUITIN-CONJUGATING ENZYME E2"/>
    <property type="match status" value="1"/>
</dbReference>
<comment type="caution">
    <text evidence="9">The sequence shown here is derived from an EMBL/GenBank/DDBJ whole genome shotgun (WGS) entry which is preliminary data.</text>
</comment>
<dbReference type="InterPro" id="IPR016135">
    <property type="entry name" value="UBQ-conjugating_enzyme/RWD"/>
</dbReference>
<organism evidence="9 10">
    <name type="scientific">Tritrichomonas foetus</name>
    <dbReference type="NCBI Taxonomy" id="1144522"/>
    <lineage>
        <taxon>Eukaryota</taxon>
        <taxon>Metamonada</taxon>
        <taxon>Parabasalia</taxon>
        <taxon>Tritrichomonadida</taxon>
        <taxon>Tritrichomonadidae</taxon>
        <taxon>Tritrichomonas</taxon>
    </lineage>
</organism>
<keyword evidence="5 7" id="KW-0067">ATP-binding</keyword>
<feature type="domain" description="UBC core" evidence="8">
    <location>
        <begin position="1"/>
        <end position="146"/>
    </location>
</feature>
<dbReference type="GeneID" id="94830255"/>
<dbReference type="VEuPathDB" id="TrichDB:TRFO_10595"/>
<dbReference type="InterPro" id="IPR000608">
    <property type="entry name" value="UBC"/>
</dbReference>
<name>A0A1J4J8C7_9EUKA</name>
<reference evidence="9" key="1">
    <citation type="submission" date="2016-10" db="EMBL/GenBank/DDBJ databases">
        <authorList>
            <person name="Benchimol M."/>
            <person name="Almeida L.G."/>
            <person name="Vasconcelos A.T."/>
            <person name="Perreira-Neves A."/>
            <person name="Rosa I.A."/>
            <person name="Tasca T."/>
            <person name="Bogo M.R."/>
            <person name="de Souza W."/>
        </authorList>
    </citation>
    <scope>NUCLEOTIDE SEQUENCE [LARGE SCALE GENOMIC DNA]</scope>
    <source>
        <strain evidence="9">K</strain>
    </source>
</reference>
<keyword evidence="3 7" id="KW-0547">Nucleotide-binding</keyword>
<evidence type="ECO:0000256" key="3">
    <source>
        <dbReference type="ARBA" id="ARBA00022741"/>
    </source>
</evidence>
<dbReference type="AlphaFoldDB" id="A0A1J4J8C7"/>
<dbReference type="PROSITE" id="PS50127">
    <property type="entry name" value="UBC_2"/>
    <property type="match status" value="1"/>
</dbReference>
<keyword evidence="4 7" id="KW-0833">Ubl conjugation pathway</keyword>
<evidence type="ECO:0000256" key="1">
    <source>
        <dbReference type="ARBA" id="ARBA00012486"/>
    </source>
</evidence>
<keyword evidence="10" id="KW-1185">Reference proteome</keyword>
<gene>
    <name evidence="9" type="ORF">TRFO_10595</name>
</gene>
<evidence type="ECO:0000313" key="9">
    <source>
        <dbReference type="EMBL" id="OHS95430.1"/>
    </source>
</evidence>
<evidence type="ECO:0000256" key="6">
    <source>
        <dbReference type="PROSITE-ProRule" id="PRU10133"/>
    </source>
</evidence>
<proteinExistence type="inferred from homology"/>
<dbReference type="GO" id="GO:0005524">
    <property type="term" value="F:ATP binding"/>
    <property type="evidence" value="ECO:0007669"/>
    <property type="project" value="UniProtKB-UniRule"/>
</dbReference>
<dbReference type="InterPro" id="IPR023313">
    <property type="entry name" value="UBQ-conjugating_AS"/>
</dbReference>
<dbReference type="Gene3D" id="3.10.110.10">
    <property type="entry name" value="Ubiquitin Conjugating Enzyme"/>
    <property type="match status" value="1"/>
</dbReference>
<sequence>MNKAVQRELLQYADDDTLKFTIDPEDDDVSKLRVTLSPPEDSPYENGIFFLSMTIPQQYPSSPPSIKFETKIYHPNINDDGTICLEQLKTDWKPNYTLKHAIEFIYSLMANPNWDSPLVASIGAQHEKDPAAFEQTAREWTETYAV</sequence>
<dbReference type="RefSeq" id="XP_068348567.1">
    <property type="nucleotide sequence ID" value="XM_068495551.1"/>
</dbReference>
<dbReference type="SUPFAM" id="SSF54495">
    <property type="entry name" value="UBC-like"/>
    <property type="match status" value="1"/>
</dbReference>
<evidence type="ECO:0000256" key="5">
    <source>
        <dbReference type="ARBA" id="ARBA00022840"/>
    </source>
</evidence>
<dbReference type="Proteomes" id="UP000179807">
    <property type="component" value="Unassembled WGS sequence"/>
</dbReference>
<evidence type="ECO:0000313" key="10">
    <source>
        <dbReference type="Proteomes" id="UP000179807"/>
    </source>
</evidence>
<dbReference type="EMBL" id="MLAK01001248">
    <property type="protein sequence ID" value="OHS95430.1"/>
    <property type="molecule type" value="Genomic_DNA"/>
</dbReference>
<dbReference type="Pfam" id="PF00179">
    <property type="entry name" value="UQ_con"/>
    <property type="match status" value="1"/>
</dbReference>
<dbReference type="EC" id="2.3.2.23" evidence="1"/>
<dbReference type="PROSITE" id="PS00183">
    <property type="entry name" value="UBC_1"/>
    <property type="match status" value="1"/>
</dbReference>
<evidence type="ECO:0000256" key="2">
    <source>
        <dbReference type="ARBA" id="ARBA00022679"/>
    </source>
</evidence>
<evidence type="ECO:0000256" key="7">
    <source>
        <dbReference type="RuleBase" id="RU362109"/>
    </source>
</evidence>
<evidence type="ECO:0000256" key="4">
    <source>
        <dbReference type="ARBA" id="ARBA00022786"/>
    </source>
</evidence>
<dbReference type="GO" id="GO:0061631">
    <property type="term" value="F:ubiquitin conjugating enzyme activity"/>
    <property type="evidence" value="ECO:0007669"/>
    <property type="project" value="UniProtKB-EC"/>
</dbReference>
<accession>A0A1J4J8C7</accession>
<feature type="active site" description="Glycyl thioester intermediate" evidence="6">
    <location>
        <position position="84"/>
    </location>
</feature>
<dbReference type="FunFam" id="3.10.110.10:FF:000060">
    <property type="entry name" value="Ubiquitin conjugating enzyme (UbcB)"/>
    <property type="match status" value="1"/>
</dbReference>